<protein>
    <submittedName>
        <fullName evidence="2">Uncharacterized protein</fullName>
    </submittedName>
</protein>
<dbReference type="SMART" id="SM00320">
    <property type="entry name" value="WD40"/>
    <property type="match status" value="4"/>
</dbReference>
<dbReference type="GO" id="GO:0097361">
    <property type="term" value="C:cytosolic [4Fe-4S] assembly targeting complex"/>
    <property type="evidence" value="ECO:0007669"/>
    <property type="project" value="TreeGrafter"/>
</dbReference>
<evidence type="ECO:0000313" key="3">
    <source>
        <dbReference type="Proteomes" id="UP000692954"/>
    </source>
</evidence>
<evidence type="ECO:0000313" key="2">
    <source>
        <dbReference type="EMBL" id="CAD8129392.1"/>
    </source>
</evidence>
<dbReference type="PANTHER" id="PTHR19920">
    <property type="entry name" value="WD40 PROTEIN CIAO1"/>
    <property type="match status" value="1"/>
</dbReference>
<dbReference type="PANTHER" id="PTHR19920:SF0">
    <property type="entry name" value="CYTOSOLIC IRON-SULFUR PROTEIN ASSEMBLY PROTEIN CIAO1-RELATED"/>
    <property type="match status" value="1"/>
</dbReference>
<evidence type="ECO:0000256" key="1">
    <source>
        <dbReference type="PROSITE-ProRule" id="PRU00221"/>
    </source>
</evidence>
<feature type="repeat" description="WD" evidence="1">
    <location>
        <begin position="288"/>
        <end position="322"/>
    </location>
</feature>
<dbReference type="EMBL" id="CAJJDN010000221">
    <property type="protein sequence ID" value="CAD8129392.1"/>
    <property type="molecule type" value="Genomic_DNA"/>
</dbReference>
<organism evidence="2 3">
    <name type="scientific">Paramecium sonneborni</name>
    <dbReference type="NCBI Taxonomy" id="65129"/>
    <lineage>
        <taxon>Eukaryota</taxon>
        <taxon>Sar</taxon>
        <taxon>Alveolata</taxon>
        <taxon>Ciliophora</taxon>
        <taxon>Intramacronucleata</taxon>
        <taxon>Oligohymenophorea</taxon>
        <taxon>Peniculida</taxon>
        <taxon>Parameciidae</taxon>
        <taxon>Paramecium</taxon>
    </lineage>
</organism>
<comment type="caution">
    <text evidence="2">The sequence shown here is derived from an EMBL/GenBank/DDBJ whole genome shotgun (WGS) entry which is preliminary data.</text>
</comment>
<dbReference type="OrthoDB" id="308066at2759"/>
<dbReference type="PROSITE" id="PS50082">
    <property type="entry name" value="WD_REPEATS_2"/>
    <property type="match status" value="3"/>
</dbReference>
<proteinExistence type="predicted"/>
<feature type="repeat" description="WD" evidence="1">
    <location>
        <begin position="243"/>
        <end position="275"/>
    </location>
</feature>
<gene>
    <name evidence="2" type="ORF">PSON_ATCC_30995.1.T2210006</name>
</gene>
<feature type="repeat" description="WD" evidence="1">
    <location>
        <begin position="334"/>
        <end position="366"/>
    </location>
</feature>
<dbReference type="Proteomes" id="UP000692954">
    <property type="component" value="Unassembled WGS sequence"/>
</dbReference>
<keyword evidence="1" id="KW-0853">WD repeat</keyword>
<name>A0A8S1RPY7_9CILI</name>
<dbReference type="PROSITE" id="PS50294">
    <property type="entry name" value="WD_REPEATS_REGION"/>
    <property type="match status" value="3"/>
</dbReference>
<accession>A0A8S1RPY7</accession>
<keyword evidence="3" id="KW-1185">Reference proteome</keyword>
<dbReference type="AlphaFoldDB" id="A0A8S1RPY7"/>
<reference evidence="2" key="1">
    <citation type="submission" date="2021-01" db="EMBL/GenBank/DDBJ databases">
        <authorList>
            <consortium name="Genoscope - CEA"/>
            <person name="William W."/>
        </authorList>
    </citation>
    <scope>NUCLEOTIDE SEQUENCE</scope>
</reference>
<dbReference type="GO" id="GO:0016226">
    <property type="term" value="P:iron-sulfur cluster assembly"/>
    <property type="evidence" value="ECO:0007669"/>
    <property type="project" value="TreeGrafter"/>
</dbReference>
<dbReference type="InterPro" id="IPR001680">
    <property type="entry name" value="WD40_rpt"/>
</dbReference>
<dbReference type="Pfam" id="PF00400">
    <property type="entry name" value="WD40"/>
    <property type="match status" value="3"/>
</dbReference>
<sequence>MHQSTMIELEKQLNCSQNHNQPIHMVVFDDKLKGQERLLCTICMETFESESKTIGFKKVMQMIEEKQKNKVDNIQSLIQGDLDLVKQFQNKLHQIKQNLIKQLDELISNSKDWIKSLNEIVTNNSKYSFYDELELLINNPIQNTFNQKQIIDLIKVLNNSFCTKINLKLCNLKNLELYSQCEKYLENLNLYHDIKLIDNTIQQTHVCYAISFNSSGSLMISAFNQDIKVWNFVSGRLQEITTLIGHSNGITSLCFSQKCNNFVSASYDNSIKCWKQINEKVWQSSQSYQKHTNCINCLILNQSENLLVSGGRDHSIKIWQIDFIQNELTYLYSLDKHIKSVYSLCFNQSENTLVSCGKDKQIIIWKKDILQKWQFEYVVTQTVQEFGCRLYFINDDQFIWVPGDQVSKDCISIFEFQDGKYQENLMKEVELIKNDKNCDYRLCPIFYNSKNNLMIVKHKNHVYLIKISKEGKLNIIKWIKYESNFIQGALSNDGRYLVTWNKSENKYDTYEILIN</sequence>